<sequence>MSWSRPNLQVPLVIHWPGTPAQRINMLTEHKDVMTTLMQRLLHVSTPANEYSQGQDLFQRRAPPQLGDGGGE</sequence>
<dbReference type="AlphaFoldDB" id="A0A376FL42"/>
<evidence type="ECO:0000256" key="1">
    <source>
        <dbReference type="SAM" id="MobiDB-lite"/>
    </source>
</evidence>
<evidence type="ECO:0000313" key="3">
    <source>
        <dbReference type="Proteomes" id="UP000255163"/>
    </source>
</evidence>
<reference evidence="2 3" key="1">
    <citation type="submission" date="2018-06" db="EMBL/GenBank/DDBJ databases">
        <authorList>
            <consortium name="Pathogen Informatics"/>
            <person name="Doyle S."/>
        </authorList>
    </citation>
    <scope>NUCLEOTIDE SEQUENCE [LARGE SCALE GENOMIC DNA]</scope>
    <source>
        <strain evidence="2 3">NCTC12123</strain>
    </source>
</reference>
<accession>A0A376FL42</accession>
<dbReference type="SUPFAM" id="SSF53649">
    <property type="entry name" value="Alkaline phosphatase-like"/>
    <property type="match status" value="1"/>
</dbReference>
<name>A0A376FL42_ENTAS</name>
<protein>
    <submittedName>
        <fullName evidence="2">Putative sulfatase</fullName>
    </submittedName>
</protein>
<dbReference type="InterPro" id="IPR017850">
    <property type="entry name" value="Alkaline_phosphatase_core_sf"/>
</dbReference>
<organism evidence="2 3">
    <name type="scientific">Enterobacter asburiae</name>
    <dbReference type="NCBI Taxonomy" id="61645"/>
    <lineage>
        <taxon>Bacteria</taxon>
        <taxon>Pseudomonadati</taxon>
        <taxon>Pseudomonadota</taxon>
        <taxon>Gammaproteobacteria</taxon>
        <taxon>Enterobacterales</taxon>
        <taxon>Enterobacteriaceae</taxon>
        <taxon>Enterobacter</taxon>
        <taxon>Enterobacter cloacae complex</taxon>
    </lineage>
</organism>
<feature type="region of interest" description="Disordered" evidence="1">
    <location>
        <begin position="50"/>
        <end position="72"/>
    </location>
</feature>
<dbReference type="Proteomes" id="UP000255163">
    <property type="component" value="Unassembled WGS sequence"/>
</dbReference>
<gene>
    <name evidence="2" type="primary">yejM_1</name>
    <name evidence="2" type="ORF">NCTC12123_06054</name>
</gene>
<evidence type="ECO:0000313" key="2">
    <source>
        <dbReference type="EMBL" id="STD27313.1"/>
    </source>
</evidence>
<dbReference type="Gene3D" id="3.40.720.10">
    <property type="entry name" value="Alkaline Phosphatase, subunit A"/>
    <property type="match status" value="1"/>
</dbReference>
<proteinExistence type="predicted"/>
<dbReference type="EMBL" id="UFYI01000007">
    <property type="protein sequence ID" value="STD27313.1"/>
    <property type="molecule type" value="Genomic_DNA"/>
</dbReference>